<keyword evidence="4 7" id="KW-0812">Transmembrane</keyword>
<gene>
    <name evidence="8" type="ORF">A3O14_01205</name>
</gene>
<dbReference type="GO" id="GO:0016020">
    <property type="term" value="C:membrane"/>
    <property type="evidence" value="ECO:0007669"/>
    <property type="project" value="UniProtKB-SubCell"/>
</dbReference>
<proteinExistence type="predicted"/>
<evidence type="ECO:0000313" key="8">
    <source>
        <dbReference type="EMBL" id="OAQ05988.1"/>
    </source>
</evidence>
<protein>
    <submittedName>
        <fullName evidence="8">Permease</fullName>
    </submittedName>
</protein>
<evidence type="ECO:0000256" key="1">
    <source>
        <dbReference type="ARBA" id="ARBA00004141"/>
    </source>
</evidence>
<evidence type="ECO:0000256" key="6">
    <source>
        <dbReference type="ARBA" id="ARBA00023136"/>
    </source>
</evidence>
<feature type="transmembrane region" description="Helical" evidence="7">
    <location>
        <begin position="276"/>
        <end position="296"/>
    </location>
</feature>
<dbReference type="GO" id="GO:0055085">
    <property type="term" value="P:transmembrane transport"/>
    <property type="evidence" value="ECO:0007669"/>
    <property type="project" value="InterPro"/>
</dbReference>
<keyword evidence="2" id="KW-0813">Transport</keyword>
<keyword evidence="6 7" id="KW-0472">Membrane</keyword>
<organism evidence="8 9">
    <name type="scientific">Ligilactobacillus aviarius</name>
    <dbReference type="NCBI Taxonomy" id="1606"/>
    <lineage>
        <taxon>Bacteria</taxon>
        <taxon>Bacillati</taxon>
        <taxon>Bacillota</taxon>
        <taxon>Bacilli</taxon>
        <taxon>Lactobacillales</taxon>
        <taxon>Lactobacillaceae</taxon>
        <taxon>Ligilactobacillus</taxon>
    </lineage>
</organism>
<evidence type="ECO:0000313" key="9">
    <source>
        <dbReference type="Proteomes" id="UP000078520"/>
    </source>
</evidence>
<feature type="transmembrane region" description="Helical" evidence="7">
    <location>
        <begin position="249"/>
        <end position="270"/>
    </location>
</feature>
<dbReference type="EMBL" id="LVKI01000061">
    <property type="protein sequence ID" value="OAQ05988.1"/>
    <property type="molecule type" value="Genomic_DNA"/>
</dbReference>
<feature type="transmembrane region" description="Helical" evidence="7">
    <location>
        <begin position="308"/>
        <end position="329"/>
    </location>
</feature>
<name>A0A179C182_9LACO</name>
<dbReference type="InterPro" id="IPR004776">
    <property type="entry name" value="Mem_transp_PIN-like"/>
</dbReference>
<dbReference type="PANTHER" id="PTHR36838">
    <property type="entry name" value="AUXIN EFFLUX CARRIER FAMILY PROTEIN"/>
    <property type="match status" value="1"/>
</dbReference>
<evidence type="ECO:0000256" key="4">
    <source>
        <dbReference type="ARBA" id="ARBA00022692"/>
    </source>
</evidence>
<feature type="transmembrane region" description="Helical" evidence="7">
    <location>
        <begin position="35"/>
        <end position="53"/>
    </location>
</feature>
<evidence type="ECO:0000256" key="7">
    <source>
        <dbReference type="SAM" id="Phobius"/>
    </source>
</evidence>
<comment type="caution">
    <text evidence="8">The sequence shown here is derived from an EMBL/GenBank/DDBJ whole genome shotgun (WGS) entry which is preliminary data.</text>
</comment>
<comment type="subcellular location">
    <subcellularLocation>
        <location evidence="1">Membrane</location>
        <topology evidence="1">Multi-pass membrane protein</topology>
    </subcellularLocation>
</comment>
<feature type="transmembrane region" description="Helical" evidence="7">
    <location>
        <begin position="365"/>
        <end position="385"/>
    </location>
</feature>
<feature type="transmembrane region" description="Helical" evidence="7">
    <location>
        <begin position="12"/>
        <end position="28"/>
    </location>
</feature>
<dbReference type="AlphaFoldDB" id="A0A179C182"/>
<dbReference type="PANTHER" id="PTHR36838:SF1">
    <property type="entry name" value="SLR1864 PROTEIN"/>
    <property type="match status" value="1"/>
</dbReference>
<evidence type="ECO:0000256" key="2">
    <source>
        <dbReference type="ARBA" id="ARBA00022448"/>
    </source>
</evidence>
<dbReference type="OrthoDB" id="109606at2"/>
<accession>A0A179C182</accession>
<keyword evidence="5 7" id="KW-1133">Transmembrane helix</keyword>
<dbReference type="Pfam" id="PF03547">
    <property type="entry name" value="Mem_trans"/>
    <property type="match status" value="1"/>
</dbReference>
<feature type="transmembrane region" description="Helical" evidence="7">
    <location>
        <begin position="129"/>
        <end position="150"/>
    </location>
</feature>
<keyword evidence="3" id="KW-1003">Cell membrane</keyword>
<feature type="transmembrane region" description="Helical" evidence="7">
    <location>
        <begin position="335"/>
        <end position="353"/>
    </location>
</feature>
<sequence>MFTIIKNDIIPILIIMILGYICGKFHVFDDDQRQGLNKLVLNIALPAALFISIVKATRKIFAKDIVLTLISIVGVTGLFMLSYYLDKIMFHRTTQEAAVCALIAGSPTIGFLGFAVLDPIYGNNVSTNLVIGIVSIVVNAITIPIGLALINHGQAKIRAKVAKSKSKNTTTQLDKPTKIKKPELARDVDVKSVPDEVPITDAEAKALREKGAKREIDLIRAEYEYTKLEEKDKTPSVWDSVINAIKQPVAAAPLIAVILVLIGIHIPNSWAPTFNLIAKANSGVAVLAAGLALSTVKFSIDKEALWNTFFRLFLTPAIIVAAAYLCGMGSDPNQISMLCLAVGLPPAFSGIIISSRYNIYVKEGASSVAISTVGFAVSCIFWIWALPLIAHIL</sequence>
<feature type="transmembrane region" description="Helical" evidence="7">
    <location>
        <begin position="97"/>
        <end position="117"/>
    </location>
</feature>
<dbReference type="Proteomes" id="UP000078520">
    <property type="component" value="Unassembled WGS sequence"/>
</dbReference>
<feature type="transmembrane region" description="Helical" evidence="7">
    <location>
        <begin position="65"/>
        <end position="85"/>
    </location>
</feature>
<dbReference type="RefSeq" id="WP_064207583.1">
    <property type="nucleotide sequence ID" value="NZ_LVKC01000030.1"/>
</dbReference>
<evidence type="ECO:0000256" key="3">
    <source>
        <dbReference type="ARBA" id="ARBA00022475"/>
    </source>
</evidence>
<evidence type="ECO:0000256" key="5">
    <source>
        <dbReference type="ARBA" id="ARBA00022989"/>
    </source>
</evidence>
<reference evidence="9" key="1">
    <citation type="submission" date="2016-03" db="EMBL/GenBank/DDBJ databases">
        <authorList>
            <person name="Johnson T.J."/>
            <person name="Youmans B."/>
            <person name="Case K."/>
            <person name="Noll S."/>
        </authorList>
    </citation>
    <scope>NUCLEOTIDE SEQUENCE [LARGE SCALE GENOMIC DNA]</scope>
    <source>
        <strain evidence="9">UMNLAv8</strain>
    </source>
</reference>